<organism evidence="1 2">
    <name type="scientific">Nephila pilipes</name>
    <name type="common">Giant wood spider</name>
    <name type="synonym">Nephila maculata</name>
    <dbReference type="NCBI Taxonomy" id="299642"/>
    <lineage>
        <taxon>Eukaryota</taxon>
        <taxon>Metazoa</taxon>
        <taxon>Ecdysozoa</taxon>
        <taxon>Arthropoda</taxon>
        <taxon>Chelicerata</taxon>
        <taxon>Arachnida</taxon>
        <taxon>Araneae</taxon>
        <taxon>Araneomorphae</taxon>
        <taxon>Entelegynae</taxon>
        <taxon>Araneoidea</taxon>
        <taxon>Nephilidae</taxon>
        <taxon>Nephila</taxon>
    </lineage>
</organism>
<protein>
    <submittedName>
        <fullName evidence="1">Uncharacterized protein</fullName>
    </submittedName>
</protein>
<reference evidence="1" key="1">
    <citation type="submission" date="2020-08" db="EMBL/GenBank/DDBJ databases">
        <title>Multicomponent nature underlies the extraordinary mechanical properties of spider dragline silk.</title>
        <authorList>
            <person name="Kono N."/>
            <person name="Nakamura H."/>
            <person name="Mori M."/>
            <person name="Yoshida Y."/>
            <person name="Ohtoshi R."/>
            <person name="Malay A.D."/>
            <person name="Moran D.A.P."/>
            <person name="Tomita M."/>
            <person name="Numata K."/>
            <person name="Arakawa K."/>
        </authorList>
    </citation>
    <scope>NUCLEOTIDE SEQUENCE</scope>
</reference>
<evidence type="ECO:0000313" key="1">
    <source>
        <dbReference type="EMBL" id="GFT70033.1"/>
    </source>
</evidence>
<keyword evidence="2" id="KW-1185">Reference proteome</keyword>
<sequence>MRSGVVGWGGPLHAPKVHRGNAGPCVRHLTLRVLLYHFHLAIRRQRKKEKLEIPPSESDWCAVMKCCLASEMLNLLFRSMCTSSCEVAR</sequence>
<dbReference type="AlphaFoldDB" id="A0A8X6PKY4"/>
<proteinExistence type="predicted"/>
<name>A0A8X6PKY4_NEPPI</name>
<accession>A0A8X6PKY4</accession>
<dbReference type="Proteomes" id="UP000887013">
    <property type="component" value="Unassembled WGS sequence"/>
</dbReference>
<comment type="caution">
    <text evidence="1">The sequence shown here is derived from an EMBL/GenBank/DDBJ whole genome shotgun (WGS) entry which is preliminary data.</text>
</comment>
<evidence type="ECO:0000313" key="2">
    <source>
        <dbReference type="Proteomes" id="UP000887013"/>
    </source>
</evidence>
<dbReference type="EMBL" id="BMAW01020777">
    <property type="protein sequence ID" value="GFT70033.1"/>
    <property type="molecule type" value="Genomic_DNA"/>
</dbReference>
<gene>
    <name evidence="1" type="ORF">NPIL_328771</name>
</gene>